<dbReference type="Pfam" id="PF08695">
    <property type="entry name" value="Coa1"/>
    <property type="match status" value="1"/>
</dbReference>
<dbReference type="OrthoDB" id="2100652at2759"/>
<proteinExistence type="predicted"/>
<keyword evidence="3" id="KW-1185">Reference proteome</keyword>
<feature type="transmembrane region" description="Helical" evidence="1">
    <location>
        <begin position="76"/>
        <end position="95"/>
    </location>
</feature>
<evidence type="ECO:0000313" key="2">
    <source>
        <dbReference type="EMBL" id="ODV94634.1"/>
    </source>
</evidence>
<keyword evidence="1" id="KW-0472">Membrane</keyword>
<gene>
    <name evidence="2" type="ORF">PACTADRAFT_50500</name>
</gene>
<dbReference type="PANTHER" id="PTHR28523:SF1">
    <property type="entry name" value="CYTOCHROME C OXIDASE ASSEMBLY FACTOR 1"/>
    <property type="match status" value="1"/>
</dbReference>
<dbReference type="STRING" id="669874.A0A1E4TSD1"/>
<sequence length="200" mass="22705">MFLSARLGVNSCVKKNFGFPFSVLITRPSSRLILTRRFLHSEHQPDELIETVSGKRPMTTNHELPDPLRQKGQQRIYFLGFVVAMAISLFGIFNYEKMSSPVMNATMYFLRRSQVARELLGKEISYADLIPWVKGELNTVSGVVDISVRVKGNKNSGLMILKANRSSRSHLFQIVQWSLLVDGEDKIINLLEDNSVEFAL</sequence>
<keyword evidence="1" id="KW-0812">Transmembrane</keyword>
<dbReference type="AlphaFoldDB" id="A0A1E4TSD1"/>
<name>A0A1E4TSD1_PACTA</name>
<dbReference type="InterPro" id="IPR014807">
    <property type="entry name" value="Coa1"/>
</dbReference>
<evidence type="ECO:0000313" key="3">
    <source>
        <dbReference type="Proteomes" id="UP000094236"/>
    </source>
</evidence>
<dbReference type="GO" id="GO:0033617">
    <property type="term" value="P:mitochondrial respiratory chain complex IV assembly"/>
    <property type="evidence" value="ECO:0007669"/>
    <property type="project" value="InterPro"/>
</dbReference>
<organism evidence="2 3">
    <name type="scientific">Pachysolen tannophilus NRRL Y-2460</name>
    <dbReference type="NCBI Taxonomy" id="669874"/>
    <lineage>
        <taxon>Eukaryota</taxon>
        <taxon>Fungi</taxon>
        <taxon>Dikarya</taxon>
        <taxon>Ascomycota</taxon>
        <taxon>Saccharomycotina</taxon>
        <taxon>Pichiomycetes</taxon>
        <taxon>Pachysolenaceae</taxon>
        <taxon>Pachysolen</taxon>
    </lineage>
</organism>
<dbReference type="EMBL" id="KV454015">
    <property type="protein sequence ID" value="ODV94634.1"/>
    <property type="molecule type" value="Genomic_DNA"/>
</dbReference>
<evidence type="ECO:0000256" key="1">
    <source>
        <dbReference type="SAM" id="Phobius"/>
    </source>
</evidence>
<accession>A0A1E4TSD1</accession>
<keyword evidence="1" id="KW-1133">Transmembrane helix</keyword>
<dbReference type="Proteomes" id="UP000094236">
    <property type="component" value="Unassembled WGS sequence"/>
</dbReference>
<reference evidence="3" key="1">
    <citation type="submission" date="2016-05" db="EMBL/GenBank/DDBJ databases">
        <title>Comparative genomics of biotechnologically important yeasts.</title>
        <authorList>
            <consortium name="DOE Joint Genome Institute"/>
            <person name="Riley R."/>
            <person name="Haridas S."/>
            <person name="Wolfe K.H."/>
            <person name="Lopes M.R."/>
            <person name="Hittinger C.T."/>
            <person name="Goker M."/>
            <person name="Salamov A."/>
            <person name="Wisecaver J."/>
            <person name="Long T.M."/>
            <person name="Aerts A.L."/>
            <person name="Barry K."/>
            <person name="Choi C."/>
            <person name="Clum A."/>
            <person name="Coughlan A.Y."/>
            <person name="Deshpande S."/>
            <person name="Douglass A.P."/>
            <person name="Hanson S.J."/>
            <person name="Klenk H.-P."/>
            <person name="Labutti K."/>
            <person name="Lapidus A."/>
            <person name="Lindquist E."/>
            <person name="Lipzen A."/>
            <person name="Meier-Kolthoff J.P."/>
            <person name="Ohm R.A."/>
            <person name="Otillar R.P."/>
            <person name="Pangilinan J."/>
            <person name="Peng Y."/>
            <person name="Rokas A."/>
            <person name="Rosa C.A."/>
            <person name="Scheuner C."/>
            <person name="Sibirny A.A."/>
            <person name="Slot J.C."/>
            <person name="Stielow J.B."/>
            <person name="Sun H."/>
            <person name="Kurtzman C.P."/>
            <person name="Blackwell M."/>
            <person name="Grigoriev I.V."/>
            <person name="Jeffries T.W."/>
        </authorList>
    </citation>
    <scope>NUCLEOTIDE SEQUENCE [LARGE SCALE GENOMIC DNA]</scope>
    <source>
        <strain evidence="3">NRRL Y-2460</strain>
    </source>
</reference>
<dbReference type="PANTHER" id="PTHR28523">
    <property type="entry name" value="CYTOCHROME C OXIDASE ASSEMBLY FACTOR 1"/>
    <property type="match status" value="1"/>
</dbReference>
<evidence type="ECO:0008006" key="4">
    <source>
        <dbReference type="Google" id="ProtNLM"/>
    </source>
</evidence>
<dbReference type="InterPro" id="IPR042432">
    <property type="entry name" value="Coa1_fungi"/>
</dbReference>
<dbReference type="GO" id="GO:0005743">
    <property type="term" value="C:mitochondrial inner membrane"/>
    <property type="evidence" value="ECO:0007669"/>
    <property type="project" value="TreeGrafter"/>
</dbReference>
<protein>
    <recommendedName>
        <fullName evidence="4">DUF1783-domain-containing protein</fullName>
    </recommendedName>
</protein>